<evidence type="ECO:0000256" key="3">
    <source>
        <dbReference type="ARBA" id="ARBA00022598"/>
    </source>
</evidence>
<feature type="binding site" evidence="9">
    <location>
        <position position="604"/>
    </location>
    <ligand>
        <name>ATP</name>
        <dbReference type="ChEBI" id="CHEBI:30616"/>
    </ligand>
</feature>
<keyword evidence="6 9" id="KW-0648">Protein biosynthesis</keyword>
<keyword evidence="7 9" id="KW-0030">Aminoacyl-tRNA synthetase</keyword>
<dbReference type="InterPro" id="IPR002300">
    <property type="entry name" value="aa-tRNA-synth_Ia"/>
</dbReference>
<feature type="domain" description="Leucyl-tRNA synthetase editing" evidence="14">
    <location>
        <begin position="242"/>
        <end position="423"/>
    </location>
</feature>
<feature type="domain" description="Methionyl/Leucyl tRNA synthetase" evidence="13">
    <location>
        <begin position="54"/>
        <end position="177"/>
    </location>
</feature>
<dbReference type="SUPFAM" id="SSF52374">
    <property type="entry name" value="Nucleotidylyl transferase"/>
    <property type="match status" value="1"/>
</dbReference>
<dbReference type="SUPFAM" id="SSF47323">
    <property type="entry name" value="Anticodon-binding domain of a subclass of class I aminoacyl-tRNA synthetases"/>
    <property type="match status" value="1"/>
</dbReference>
<dbReference type="NCBIfam" id="TIGR00396">
    <property type="entry name" value="leuS_bact"/>
    <property type="match status" value="1"/>
</dbReference>
<keyword evidence="4 9" id="KW-0547">Nucleotide-binding</keyword>
<dbReference type="PANTHER" id="PTHR43740:SF2">
    <property type="entry name" value="LEUCINE--TRNA LIGASE, MITOCHONDRIAL"/>
    <property type="match status" value="1"/>
</dbReference>
<dbReference type="Pfam" id="PF09334">
    <property type="entry name" value="tRNA-synt_1g"/>
    <property type="match status" value="1"/>
</dbReference>
<evidence type="ECO:0000256" key="7">
    <source>
        <dbReference type="ARBA" id="ARBA00023146"/>
    </source>
</evidence>
<dbReference type="AlphaFoldDB" id="A0AAQ2URK7"/>
<dbReference type="InterPro" id="IPR009080">
    <property type="entry name" value="tRNAsynth_Ia_anticodon-bd"/>
</dbReference>
<organism evidence="15 16">
    <name type="scientific">Oenococcus oeni</name>
    <name type="common">Leuconostoc oenos</name>
    <dbReference type="NCBI Taxonomy" id="1247"/>
    <lineage>
        <taxon>Bacteria</taxon>
        <taxon>Bacillati</taxon>
        <taxon>Bacillota</taxon>
        <taxon>Bacilli</taxon>
        <taxon>Lactobacillales</taxon>
        <taxon>Lactobacillaceae</taxon>
        <taxon>Oenococcus</taxon>
    </lineage>
</organism>
<proteinExistence type="inferred from homology"/>
<dbReference type="EMBL" id="LR031358">
    <property type="protein sequence ID" value="VDB97908.1"/>
    <property type="molecule type" value="Genomic_DNA"/>
</dbReference>
<evidence type="ECO:0000256" key="4">
    <source>
        <dbReference type="ARBA" id="ARBA00022741"/>
    </source>
</evidence>
<dbReference type="GO" id="GO:0006429">
    <property type="term" value="P:leucyl-tRNA aminoacylation"/>
    <property type="evidence" value="ECO:0007669"/>
    <property type="project" value="UniProtKB-UniRule"/>
</dbReference>
<evidence type="ECO:0000259" key="14">
    <source>
        <dbReference type="Pfam" id="PF13603"/>
    </source>
</evidence>
<dbReference type="HAMAP" id="MF_00049_B">
    <property type="entry name" value="Leu_tRNA_synth_B"/>
    <property type="match status" value="1"/>
</dbReference>
<dbReference type="Pfam" id="PF08264">
    <property type="entry name" value="Anticodon_1"/>
    <property type="match status" value="1"/>
</dbReference>
<comment type="catalytic activity">
    <reaction evidence="8 9">
        <text>tRNA(Leu) + L-leucine + ATP = L-leucyl-tRNA(Leu) + AMP + diphosphate</text>
        <dbReference type="Rhea" id="RHEA:11688"/>
        <dbReference type="Rhea" id="RHEA-COMP:9613"/>
        <dbReference type="Rhea" id="RHEA-COMP:9622"/>
        <dbReference type="ChEBI" id="CHEBI:30616"/>
        <dbReference type="ChEBI" id="CHEBI:33019"/>
        <dbReference type="ChEBI" id="CHEBI:57427"/>
        <dbReference type="ChEBI" id="CHEBI:78442"/>
        <dbReference type="ChEBI" id="CHEBI:78494"/>
        <dbReference type="ChEBI" id="CHEBI:456215"/>
        <dbReference type="EC" id="6.1.1.4"/>
    </reaction>
</comment>
<dbReference type="CDD" id="cd07958">
    <property type="entry name" value="Anticodon_Ia_Leu_BEm"/>
    <property type="match status" value="1"/>
</dbReference>
<dbReference type="InterPro" id="IPR014729">
    <property type="entry name" value="Rossmann-like_a/b/a_fold"/>
</dbReference>
<dbReference type="GO" id="GO:0002161">
    <property type="term" value="F:aminoacyl-tRNA deacylase activity"/>
    <property type="evidence" value="ECO:0007669"/>
    <property type="project" value="InterPro"/>
</dbReference>
<comment type="similarity">
    <text evidence="1 9 10">Belongs to the class-I aminoacyl-tRNA synthetase family.</text>
</comment>
<feature type="domain" description="Aminoacyl-tRNA synthetase class Ia" evidence="11">
    <location>
        <begin position="434"/>
        <end position="628"/>
    </location>
</feature>
<evidence type="ECO:0000256" key="10">
    <source>
        <dbReference type="RuleBase" id="RU363035"/>
    </source>
</evidence>
<dbReference type="InterPro" id="IPR009008">
    <property type="entry name" value="Val/Leu/Ile-tRNA-synth_edit"/>
</dbReference>
<dbReference type="GO" id="GO:0005524">
    <property type="term" value="F:ATP binding"/>
    <property type="evidence" value="ECO:0007669"/>
    <property type="project" value="UniProtKB-UniRule"/>
</dbReference>
<name>A0AAQ2URK7_OENOE</name>
<dbReference type="InterPro" id="IPR001412">
    <property type="entry name" value="aa-tRNA-synth_I_CS"/>
</dbReference>
<dbReference type="CDD" id="cd00812">
    <property type="entry name" value="LeuRS_core"/>
    <property type="match status" value="1"/>
</dbReference>
<keyword evidence="3 9" id="KW-0436">Ligase</keyword>
<evidence type="ECO:0000256" key="2">
    <source>
        <dbReference type="ARBA" id="ARBA00022490"/>
    </source>
</evidence>
<evidence type="ECO:0000259" key="11">
    <source>
        <dbReference type="Pfam" id="PF00133"/>
    </source>
</evidence>
<evidence type="ECO:0000313" key="15">
    <source>
        <dbReference type="EMBL" id="VDB97908.1"/>
    </source>
</evidence>
<evidence type="ECO:0000256" key="5">
    <source>
        <dbReference type="ARBA" id="ARBA00022840"/>
    </source>
</evidence>
<evidence type="ECO:0000256" key="6">
    <source>
        <dbReference type="ARBA" id="ARBA00022917"/>
    </source>
</evidence>
<evidence type="ECO:0000313" key="16">
    <source>
        <dbReference type="Proteomes" id="UP000294726"/>
    </source>
</evidence>
<dbReference type="InterPro" id="IPR025709">
    <property type="entry name" value="Leu_tRNA-synth_edit"/>
</dbReference>
<dbReference type="EC" id="6.1.1.4" evidence="9"/>
<dbReference type="PRINTS" id="PR00985">
    <property type="entry name" value="TRNASYNTHLEU"/>
</dbReference>
<dbReference type="FunFam" id="3.40.50.620:FF:000077">
    <property type="entry name" value="Leucine--tRNA ligase"/>
    <property type="match status" value="1"/>
</dbReference>
<sequence length="829" mass="95342">MFLQADFFVHQLRNKMGDFMSYDHKAIEKRWQTYWDEHKTFKTAPETSGKPKYYVMNMFPYPSGQGLHVGHPESYTATDIMARFNRMRGFNVLQPMGWDAFGLPAEQYAIKTGHNPADFTNENIKHFKKQVKSLGFSYDWDREINTTDPEYYKWTQWIFEQLYKKGLAYEDEIMVNWAPDFPGGGIVVANEEVIDGKTERGGYPVYRVPMKQWVLRITKYAERLLSDLDDLDWPEAIKEQQRNWIGKSTGAAVFFKVDGKSDYQVEVYTTRPDTLFGASYMVLAPEHDLVDKITTSECRADVDAYKAKIASKSDLERTDLNREKTGAFTGAYGINPVNGEKIPIWIADYVLSSYGTGAIMAVPAHDTRDYEFAKKFDLPIRQVIKGGDISKEAFTGDGTHINSAFLDGLDKKQAIEKIIDWLEEHDAGHKQVNYKLRDWIFSRQRYWGEPIPVIHWEDGKQTLVPESELPLRLPHLNQDQMKPSGTGESPLANAKSWLEVTRQDGVKGRRETNTMPQWAGSSWYFLRYIDPHNDKVLADPEKLKYWMNVDLYVGGAEHAVLHLLYARFWHKFLYDLGVVPTKEPFQKLVNQGMILGTNHEKMSKSKGNVVNPDEIVDSYGADALRVYEMFMGPLTQSKPWSTESLAGIRRYLDRVWRIFTSDGDGINPIIVSENDHKLDKIFNQTVKKVTEDYAAMRFNTAISQMMVFINETFKAEKLPKKYMNAFLQLLNPVAPHITEELWQRMGHQETIAYATWPTYDESQIIEKQIEMAVQINGKVRAKINTPVDISRDELAKMATDNPDVKKQVADKNIVKIIAIPGKIINIVVK</sequence>
<comment type="caution">
    <text evidence="9">Lacks conserved residue(s) required for the propagation of feature annotation.</text>
</comment>
<dbReference type="InterPro" id="IPR013155">
    <property type="entry name" value="M/V/L/I-tRNA-synth_anticd-bd"/>
</dbReference>
<evidence type="ECO:0000259" key="12">
    <source>
        <dbReference type="Pfam" id="PF08264"/>
    </source>
</evidence>
<accession>A0AAQ2URK7</accession>
<dbReference type="Proteomes" id="UP000294726">
    <property type="component" value="Chromosome"/>
</dbReference>
<evidence type="ECO:0000256" key="1">
    <source>
        <dbReference type="ARBA" id="ARBA00005594"/>
    </source>
</evidence>
<dbReference type="GO" id="GO:0004823">
    <property type="term" value="F:leucine-tRNA ligase activity"/>
    <property type="evidence" value="ECO:0007669"/>
    <property type="project" value="UniProtKB-UniRule"/>
</dbReference>
<dbReference type="Gene3D" id="1.10.730.10">
    <property type="entry name" value="Isoleucyl-tRNA Synthetase, Domain 1"/>
    <property type="match status" value="1"/>
</dbReference>
<dbReference type="Gene3D" id="3.40.50.620">
    <property type="entry name" value="HUPs"/>
    <property type="match status" value="2"/>
</dbReference>
<feature type="short sequence motif" description="'KMSKS' region" evidence="9">
    <location>
        <begin position="601"/>
        <end position="605"/>
    </location>
</feature>
<gene>
    <name evidence="9 15" type="primary">leuS</name>
    <name evidence="15" type="ORF">OENI_0801</name>
</gene>
<dbReference type="Pfam" id="PF13603">
    <property type="entry name" value="tRNA-synt_1_2"/>
    <property type="match status" value="1"/>
</dbReference>
<keyword evidence="2 9" id="KW-0963">Cytoplasm</keyword>
<evidence type="ECO:0000259" key="13">
    <source>
        <dbReference type="Pfam" id="PF09334"/>
    </source>
</evidence>
<dbReference type="PROSITE" id="PS00178">
    <property type="entry name" value="AA_TRNA_LIGASE_I"/>
    <property type="match status" value="1"/>
</dbReference>
<dbReference type="GO" id="GO:0005829">
    <property type="term" value="C:cytosol"/>
    <property type="evidence" value="ECO:0007669"/>
    <property type="project" value="TreeGrafter"/>
</dbReference>
<dbReference type="InterPro" id="IPR015413">
    <property type="entry name" value="Methionyl/Leucyl_tRNA_Synth"/>
</dbReference>
<dbReference type="Gene3D" id="3.10.20.590">
    <property type="match status" value="1"/>
</dbReference>
<reference evidence="15 16" key="1">
    <citation type="submission" date="2018-08" db="EMBL/GenBank/DDBJ databases">
        <authorList>
            <person name="Lorentzen P. G. S. M."/>
        </authorList>
    </citation>
    <scope>NUCLEOTIDE SEQUENCE [LARGE SCALE GENOMIC DNA]</scope>
    <source>
        <strain evidence="15 16">CRBO_1381</strain>
    </source>
</reference>
<dbReference type="SUPFAM" id="SSF50677">
    <property type="entry name" value="ValRS/IleRS/LeuRS editing domain"/>
    <property type="match status" value="1"/>
</dbReference>
<comment type="subcellular location">
    <subcellularLocation>
        <location evidence="9">Cytoplasm</location>
    </subcellularLocation>
</comment>
<dbReference type="FunFam" id="1.10.730.10:FF:000011">
    <property type="entry name" value="Leucine--tRNA ligase chloroplastic/mitochondrial"/>
    <property type="match status" value="1"/>
</dbReference>
<evidence type="ECO:0000256" key="8">
    <source>
        <dbReference type="ARBA" id="ARBA00047469"/>
    </source>
</evidence>
<feature type="domain" description="Methionyl/Valyl/Leucyl/Isoleucyl-tRNA synthetase anticodon-binding" evidence="12">
    <location>
        <begin position="678"/>
        <end position="787"/>
    </location>
</feature>
<dbReference type="Pfam" id="PF00133">
    <property type="entry name" value="tRNA-synt_1"/>
    <property type="match status" value="1"/>
</dbReference>
<keyword evidence="5 9" id="KW-0067">ATP-binding</keyword>
<evidence type="ECO:0000256" key="9">
    <source>
        <dbReference type="HAMAP-Rule" id="MF_00049"/>
    </source>
</evidence>
<protein>
    <recommendedName>
        <fullName evidence="9">Leucine--tRNA ligase</fullName>
        <ecNumber evidence="9">6.1.1.4</ecNumber>
    </recommendedName>
    <alternativeName>
        <fullName evidence="9">Leucyl-tRNA synthetase</fullName>
        <shortName evidence="9">LeuRS</shortName>
    </alternativeName>
</protein>
<dbReference type="FunFam" id="3.90.740.10:FF:000017">
    <property type="entry name" value="Leucine--tRNA ligase"/>
    <property type="match status" value="1"/>
</dbReference>
<dbReference type="PANTHER" id="PTHR43740">
    <property type="entry name" value="LEUCYL-TRNA SYNTHETASE"/>
    <property type="match status" value="1"/>
</dbReference>
<dbReference type="FunFam" id="3.40.50.620:FF:000056">
    <property type="entry name" value="Leucine--tRNA ligase"/>
    <property type="match status" value="1"/>
</dbReference>
<dbReference type="InterPro" id="IPR002302">
    <property type="entry name" value="Leu-tRNA-ligase"/>
</dbReference>